<dbReference type="AlphaFoldDB" id="A0A0R3WX51"/>
<evidence type="ECO:0000313" key="3">
    <source>
        <dbReference type="Proteomes" id="UP000274429"/>
    </source>
</evidence>
<organism evidence="4">
    <name type="scientific">Hydatigena taeniaeformis</name>
    <name type="common">Feline tapeworm</name>
    <name type="synonym">Taenia taeniaeformis</name>
    <dbReference type="NCBI Taxonomy" id="6205"/>
    <lineage>
        <taxon>Eukaryota</taxon>
        <taxon>Metazoa</taxon>
        <taxon>Spiralia</taxon>
        <taxon>Lophotrochozoa</taxon>
        <taxon>Platyhelminthes</taxon>
        <taxon>Cestoda</taxon>
        <taxon>Eucestoda</taxon>
        <taxon>Cyclophyllidea</taxon>
        <taxon>Taeniidae</taxon>
        <taxon>Hydatigera</taxon>
    </lineage>
</organism>
<feature type="region of interest" description="Disordered" evidence="1">
    <location>
        <begin position="55"/>
        <end position="96"/>
    </location>
</feature>
<evidence type="ECO:0000313" key="4">
    <source>
        <dbReference type="WBParaSite" id="TTAC_0000534101-mRNA-1"/>
    </source>
</evidence>
<reference evidence="4" key="1">
    <citation type="submission" date="2017-02" db="UniProtKB">
        <authorList>
            <consortium name="WormBaseParasite"/>
        </authorList>
    </citation>
    <scope>IDENTIFICATION</scope>
</reference>
<sequence>MEECGQLTQNLFLNRSVTYVDDRVIQVCGLQIGQVGDRMGIAEAVLTMGGLSLEEVEEKEEEVEVEVEDEEEKEEEAEVGDADADDDCGGEGNARQ</sequence>
<dbReference type="WBParaSite" id="TTAC_0000534101-mRNA-1">
    <property type="protein sequence ID" value="TTAC_0000534101-mRNA-1"/>
    <property type="gene ID" value="TTAC_0000534101"/>
</dbReference>
<dbReference type="Proteomes" id="UP000274429">
    <property type="component" value="Unassembled WGS sequence"/>
</dbReference>
<feature type="compositionally biased region" description="Acidic residues" evidence="1">
    <location>
        <begin position="55"/>
        <end position="89"/>
    </location>
</feature>
<evidence type="ECO:0000313" key="2">
    <source>
        <dbReference type="EMBL" id="VDM26700.1"/>
    </source>
</evidence>
<protein>
    <submittedName>
        <fullName evidence="2 4">Uncharacterized protein</fullName>
    </submittedName>
</protein>
<evidence type="ECO:0000256" key="1">
    <source>
        <dbReference type="SAM" id="MobiDB-lite"/>
    </source>
</evidence>
<reference evidence="2 3" key="2">
    <citation type="submission" date="2018-11" db="EMBL/GenBank/DDBJ databases">
        <authorList>
            <consortium name="Pathogen Informatics"/>
        </authorList>
    </citation>
    <scope>NUCLEOTIDE SEQUENCE [LARGE SCALE GENOMIC DNA]</scope>
</reference>
<proteinExistence type="predicted"/>
<gene>
    <name evidence="2" type="ORF">TTAC_LOCUS5325</name>
</gene>
<name>A0A0R3WX51_HYDTA</name>
<dbReference type="EMBL" id="UYWX01007051">
    <property type="protein sequence ID" value="VDM26700.1"/>
    <property type="molecule type" value="Genomic_DNA"/>
</dbReference>
<accession>A0A0R3WX51</accession>
<keyword evidence="3" id="KW-1185">Reference proteome</keyword>